<name>A0A8J7CPV8_9PROT</name>
<keyword evidence="8 10" id="KW-0131">Cell cycle</keyword>
<feature type="binding site" evidence="10">
    <location>
        <begin position="20"/>
        <end position="22"/>
    </location>
    <ligand>
        <name>UDP-N-acetyl-alpha-D-glucosamine</name>
        <dbReference type="ChEBI" id="CHEBI:57705"/>
    </ligand>
</feature>
<sequence>MTAPSGSQTPLRVALAAGGTGGHVFPAEALAGVLSARGAELVLVTDRRGETYGGTLGTLETVRIRAGGVAGRGLAGRLSGALNLARGYFEARRFLKTWRPDVVVGFGGYASLPPLLAASRLGLPTVIHEQNAIPGRANRMLAPRVRRVATGFPQEKPAAGIETVLTGMPVRPAVLALRDTPYEAAAVDGPFELLVTGGSQGAQVFSDLLPEALGRLSAPARARLHITQQCRPERLEETRLRYLTLGLKADLAPFFSDLPGRLVRSHLAVCRSGASTVGELCVLGRPAILVPYPHAIDDHQSANARVLDRAGGGWLMSQKDLTPALLAARIEALMGAPDDLSRAAAAARSLALPDAADRLADLVFDTAREGARR</sequence>
<feature type="binding site" evidence="10">
    <location>
        <position position="171"/>
    </location>
    <ligand>
        <name>UDP-N-acetyl-alpha-D-glucosamine</name>
        <dbReference type="ChEBI" id="CHEBI:57705"/>
    </ligand>
</feature>
<evidence type="ECO:0000256" key="2">
    <source>
        <dbReference type="ARBA" id="ARBA00022618"/>
    </source>
</evidence>
<dbReference type="Pfam" id="PF04101">
    <property type="entry name" value="Glyco_tran_28_C"/>
    <property type="match status" value="1"/>
</dbReference>
<dbReference type="InterPro" id="IPR007235">
    <property type="entry name" value="Glyco_trans_28_C"/>
</dbReference>
<dbReference type="GO" id="GO:0005975">
    <property type="term" value="P:carbohydrate metabolic process"/>
    <property type="evidence" value="ECO:0007669"/>
    <property type="project" value="InterPro"/>
</dbReference>
<keyword evidence="5 10" id="KW-0133">Cell shape</keyword>
<keyword evidence="7 10" id="KW-0472">Membrane</keyword>
<dbReference type="PANTHER" id="PTHR21015:SF22">
    <property type="entry name" value="GLYCOSYLTRANSFERASE"/>
    <property type="match status" value="1"/>
</dbReference>
<gene>
    <name evidence="10 13" type="primary">murG</name>
    <name evidence="13" type="ORF">IHV25_07630</name>
</gene>
<keyword evidence="3 10" id="KW-0328">Glycosyltransferase</keyword>
<dbReference type="AlphaFoldDB" id="A0A8J7CPV8"/>
<feature type="domain" description="Glycosyltransferase family 28 N-terminal" evidence="11">
    <location>
        <begin position="13"/>
        <end position="149"/>
    </location>
</feature>
<reference evidence="13" key="1">
    <citation type="submission" date="2020-10" db="EMBL/GenBank/DDBJ databases">
        <title>Genome sequence of the unusual species of purple photosynthetic bacteria, Phaeovibrio sulfidiphilus DSM 23193, type strain.</title>
        <authorList>
            <person name="Kyndt J.A."/>
            <person name="Meyer T.E."/>
        </authorList>
    </citation>
    <scope>NUCLEOTIDE SEQUENCE</scope>
    <source>
        <strain evidence="13">DSM 23193</strain>
    </source>
</reference>
<dbReference type="InterPro" id="IPR004276">
    <property type="entry name" value="GlycoTrans_28_N"/>
</dbReference>
<dbReference type="GO" id="GO:0051301">
    <property type="term" value="P:cell division"/>
    <property type="evidence" value="ECO:0007669"/>
    <property type="project" value="UniProtKB-KW"/>
</dbReference>
<dbReference type="NCBIfam" id="TIGR01133">
    <property type="entry name" value="murG"/>
    <property type="match status" value="1"/>
</dbReference>
<proteinExistence type="inferred from homology"/>
<dbReference type="PANTHER" id="PTHR21015">
    <property type="entry name" value="UDP-N-ACETYLGLUCOSAMINE--N-ACETYLMURAMYL-(PENTAPEPTIDE) PYROPHOSPHORYL-UNDECAPRENOL N-ACETYLGLUCOSAMINE TRANSFERASE 1"/>
    <property type="match status" value="1"/>
</dbReference>
<comment type="caution">
    <text evidence="10">Lacks conserved residue(s) required for the propagation of feature annotation.</text>
</comment>
<dbReference type="RefSeq" id="WP_192534525.1">
    <property type="nucleotide sequence ID" value="NZ_JACZHT010000005.1"/>
</dbReference>
<dbReference type="GO" id="GO:0005886">
    <property type="term" value="C:plasma membrane"/>
    <property type="evidence" value="ECO:0007669"/>
    <property type="project" value="UniProtKB-SubCell"/>
</dbReference>
<dbReference type="SUPFAM" id="SSF53756">
    <property type="entry name" value="UDP-Glycosyltransferase/glycogen phosphorylase"/>
    <property type="match status" value="1"/>
</dbReference>
<evidence type="ECO:0000256" key="8">
    <source>
        <dbReference type="ARBA" id="ARBA00023306"/>
    </source>
</evidence>
<dbReference type="HAMAP" id="MF_00033">
    <property type="entry name" value="MurG"/>
    <property type="match status" value="1"/>
</dbReference>
<feature type="binding site" evidence="10">
    <location>
        <position position="300"/>
    </location>
    <ligand>
        <name>UDP-N-acetyl-alpha-D-glucosamine</name>
        <dbReference type="ChEBI" id="CHEBI:57705"/>
    </ligand>
</feature>
<dbReference type="GO" id="GO:0050511">
    <property type="term" value="F:undecaprenyldiphospho-muramoylpentapeptide beta-N-acetylglucosaminyltransferase activity"/>
    <property type="evidence" value="ECO:0007669"/>
    <property type="project" value="UniProtKB-UniRule"/>
</dbReference>
<dbReference type="UniPathway" id="UPA00219"/>
<comment type="pathway">
    <text evidence="10">Cell wall biogenesis; peptidoglycan biosynthesis.</text>
</comment>
<dbReference type="EMBL" id="JACZHT010000005">
    <property type="protein sequence ID" value="MBE1237517.1"/>
    <property type="molecule type" value="Genomic_DNA"/>
</dbReference>
<evidence type="ECO:0000256" key="4">
    <source>
        <dbReference type="ARBA" id="ARBA00022679"/>
    </source>
</evidence>
<comment type="caution">
    <text evidence="13">The sequence shown here is derived from an EMBL/GenBank/DDBJ whole genome shotgun (WGS) entry which is preliminary data.</text>
</comment>
<dbReference type="Proteomes" id="UP000631034">
    <property type="component" value="Unassembled WGS sequence"/>
</dbReference>
<comment type="similarity">
    <text evidence="10">Belongs to the glycosyltransferase 28 family. MurG subfamily.</text>
</comment>
<dbReference type="GO" id="GO:0008360">
    <property type="term" value="P:regulation of cell shape"/>
    <property type="evidence" value="ECO:0007669"/>
    <property type="project" value="UniProtKB-KW"/>
</dbReference>
<evidence type="ECO:0000259" key="12">
    <source>
        <dbReference type="Pfam" id="PF04101"/>
    </source>
</evidence>
<accession>A0A8J7CPV8</accession>
<dbReference type="Gene3D" id="3.40.50.2000">
    <property type="entry name" value="Glycogen Phosphorylase B"/>
    <property type="match status" value="2"/>
</dbReference>
<evidence type="ECO:0000313" key="13">
    <source>
        <dbReference type="EMBL" id="MBE1237517.1"/>
    </source>
</evidence>
<keyword evidence="14" id="KW-1185">Reference proteome</keyword>
<protein>
    <recommendedName>
        <fullName evidence="10">UDP-N-acetylglucosamine--N-acetylmuramyl-(pentapeptide) pyrophosphoryl-undecaprenol N-acetylglucosamine transferase</fullName>
        <ecNumber evidence="10">2.4.1.227</ecNumber>
    </recommendedName>
    <alternativeName>
        <fullName evidence="10">Undecaprenyl-PP-MurNAc-pentapeptide-UDPGlcNAc GlcNAc transferase</fullName>
    </alternativeName>
</protein>
<keyword evidence="6 10" id="KW-0573">Peptidoglycan synthesis</keyword>
<dbReference type="CDD" id="cd03785">
    <property type="entry name" value="GT28_MurG"/>
    <property type="match status" value="1"/>
</dbReference>
<evidence type="ECO:0000256" key="1">
    <source>
        <dbReference type="ARBA" id="ARBA00022475"/>
    </source>
</evidence>
<evidence type="ECO:0000259" key="11">
    <source>
        <dbReference type="Pfam" id="PF03033"/>
    </source>
</evidence>
<evidence type="ECO:0000256" key="7">
    <source>
        <dbReference type="ARBA" id="ARBA00023136"/>
    </source>
</evidence>
<keyword evidence="1 10" id="KW-1003">Cell membrane</keyword>
<keyword evidence="4 10" id="KW-0808">Transferase</keyword>
<dbReference type="GO" id="GO:0009252">
    <property type="term" value="P:peptidoglycan biosynthetic process"/>
    <property type="evidence" value="ECO:0007669"/>
    <property type="project" value="UniProtKB-UniRule"/>
</dbReference>
<keyword evidence="9 10" id="KW-0961">Cell wall biogenesis/degradation</keyword>
<evidence type="ECO:0000256" key="9">
    <source>
        <dbReference type="ARBA" id="ARBA00023316"/>
    </source>
</evidence>
<comment type="catalytic activity">
    <reaction evidence="10">
        <text>di-trans,octa-cis-undecaprenyl diphospho-N-acetyl-alpha-D-muramoyl-L-alanyl-D-glutamyl-meso-2,6-diaminopimeloyl-D-alanyl-D-alanine + UDP-N-acetyl-alpha-D-glucosamine = di-trans,octa-cis-undecaprenyl diphospho-[N-acetyl-alpha-D-glucosaminyl-(1-&gt;4)]-N-acetyl-alpha-D-muramoyl-L-alanyl-D-glutamyl-meso-2,6-diaminopimeloyl-D-alanyl-D-alanine + UDP + H(+)</text>
        <dbReference type="Rhea" id="RHEA:31227"/>
        <dbReference type="ChEBI" id="CHEBI:15378"/>
        <dbReference type="ChEBI" id="CHEBI:57705"/>
        <dbReference type="ChEBI" id="CHEBI:58223"/>
        <dbReference type="ChEBI" id="CHEBI:61387"/>
        <dbReference type="ChEBI" id="CHEBI:61388"/>
        <dbReference type="EC" id="2.4.1.227"/>
    </reaction>
</comment>
<organism evidence="13 14">
    <name type="scientific">Phaeovibrio sulfidiphilus</name>
    <dbReference type="NCBI Taxonomy" id="1220600"/>
    <lineage>
        <taxon>Bacteria</taxon>
        <taxon>Pseudomonadati</taxon>
        <taxon>Pseudomonadota</taxon>
        <taxon>Alphaproteobacteria</taxon>
        <taxon>Rhodospirillales</taxon>
        <taxon>Rhodospirillaceae</taxon>
        <taxon>Phaeovibrio</taxon>
    </lineage>
</organism>
<keyword evidence="2 10" id="KW-0132">Cell division</keyword>
<evidence type="ECO:0000256" key="10">
    <source>
        <dbReference type="HAMAP-Rule" id="MF_00033"/>
    </source>
</evidence>
<dbReference type="InterPro" id="IPR006009">
    <property type="entry name" value="GlcNAc_MurG"/>
</dbReference>
<feature type="domain" description="Glycosyl transferase family 28 C-terminal" evidence="12">
    <location>
        <begin position="193"/>
        <end position="359"/>
    </location>
</feature>
<comment type="function">
    <text evidence="10">Cell wall formation. Catalyzes the transfer of a GlcNAc subunit on undecaprenyl-pyrophosphoryl-MurNAc-pentapeptide (lipid intermediate I) to form undecaprenyl-pyrophosphoryl-MurNAc-(pentapeptide)GlcNAc (lipid intermediate II).</text>
</comment>
<dbReference type="EC" id="2.4.1.227" evidence="10"/>
<feature type="binding site" evidence="10">
    <location>
        <position position="199"/>
    </location>
    <ligand>
        <name>UDP-N-acetyl-alpha-D-glucosamine</name>
        <dbReference type="ChEBI" id="CHEBI:57705"/>
    </ligand>
</feature>
<evidence type="ECO:0000313" key="14">
    <source>
        <dbReference type="Proteomes" id="UP000631034"/>
    </source>
</evidence>
<dbReference type="Pfam" id="PF03033">
    <property type="entry name" value="Glyco_transf_28"/>
    <property type="match status" value="1"/>
</dbReference>
<evidence type="ECO:0000256" key="3">
    <source>
        <dbReference type="ARBA" id="ARBA00022676"/>
    </source>
</evidence>
<evidence type="ECO:0000256" key="6">
    <source>
        <dbReference type="ARBA" id="ARBA00022984"/>
    </source>
</evidence>
<evidence type="ECO:0000256" key="5">
    <source>
        <dbReference type="ARBA" id="ARBA00022960"/>
    </source>
</evidence>
<feature type="binding site" evidence="10">
    <location>
        <position position="131"/>
    </location>
    <ligand>
        <name>UDP-N-acetyl-alpha-D-glucosamine</name>
        <dbReference type="ChEBI" id="CHEBI:57705"/>
    </ligand>
</feature>
<dbReference type="GO" id="GO:0071555">
    <property type="term" value="P:cell wall organization"/>
    <property type="evidence" value="ECO:0007669"/>
    <property type="project" value="UniProtKB-KW"/>
</dbReference>
<comment type="subcellular location">
    <subcellularLocation>
        <location evidence="10">Cell membrane</location>
        <topology evidence="10">Peripheral membrane protein</topology>
        <orientation evidence="10">Cytoplasmic side</orientation>
    </subcellularLocation>
</comment>